<organism evidence="3 4">
    <name type="scientific">Emcibacter nanhaiensis</name>
    <dbReference type="NCBI Taxonomy" id="1505037"/>
    <lineage>
        <taxon>Bacteria</taxon>
        <taxon>Pseudomonadati</taxon>
        <taxon>Pseudomonadota</taxon>
        <taxon>Alphaproteobacteria</taxon>
        <taxon>Emcibacterales</taxon>
        <taxon>Emcibacteraceae</taxon>
        <taxon>Emcibacter</taxon>
    </lineage>
</organism>
<evidence type="ECO:0000259" key="2">
    <source>
        <dbReference type="PROSITE" id="PS51384"/>
    </source>
</evidence>
<dbReference type="AlphaFoldDB" id="A0A501PJE5"/>
<dbReference type="Gene3D" id="3.40.50.80">
    <property type="entry name" value="Nucleotide-binding domain of ferredoxin-NADP reductase (FNR) module"/>
    <property type="match status" value="1"/>
</dbReference>
<sequence>MYKIVVENSGTSFECGEEDTLLRAALRAGIAFPYECNVGQCGSCRFEVLEGEVRSLWAEAPALTPRDHRKGLKLGCQSRPVSDCRIKVRLDQSCLPLFQPLARDAELVSIRDVTHDMREFSFKTAEQARFAPGQYMLLHLPGVPGPRAYSMCSQPNEEGEWRFLIKRVPEGKGSEYLFDHIRPGQKITLDGPYGLAYFREDIDREIVCVAGGSGLAPLISIATAAAYHPAFKERRIRFFFGGRGPADICGDDYLRLLPGFGDRITFHSSISVPEMDPNNMWVGPVGFIHESVEGLLGDKLQDYEYYIAGPPPMLQATLQMLAIKHKVNVEHIHFDRFF</sequence>
<dbReference type="PANTHER" id="PTHR47354">
    <property type="entry name" value="NADH OXIDOREDUCTASE HCR"/>
    <property type="match status" value="1"/>
</dbReference>
<dbReference type="Gene3D" id="2.40.30.10">
    <property type="entry name" value="Translation factors"/>
    <property type="match status" value="1"/>
</dbReference>
<proteinExistence type="predicted"/>
<evidence type="ECO:0000259" key="1">
    <source>
        <dbReference type="PROSITE" id="PS51085"/>
    </source>
</evidence>
<dbReference type="InterPro" id="IPR017938">
    <property type="entry name" value="Riboflavin_synthase-like_b-brl"/>
</dbReference>
<dbReference type="OrthoDB" id="9806195at2"/>
<dbReference type="InterPro" id="IPR008333">
    <property type="entry name" value="Cbr1-like_FAD-bd_dom"/>
</dbReference>
<reference evidence="4" key="1">
    <citation type="submission" date="2019-06" db="EMBL/GenBank/DDBJ databases">
        <title>The complete genome of Emcibacter congregatus ZYLT.</title>
        <authorList>
            <person name="Zhao Z."/>
        </authorList>
    </citation>
    <scope>NUCLEOTIDE SEQUENCE [LARGE SCALE GENOMIC DNA]</scope>
    <source>
        <strain evidence="4">MCCC 1A06723</strain>
    </source>
</reference>
<feature type="domain" description="2Fe-2S ferredoxin-type" evidence="1">
    <location>
        <begin position="2"/>
        <end position="92"/>
    </location>
</feature>
<dbReference type="PRINTS" id="PR00410">
    <property type="entry name" value="PHEHYDRXLASE"/>
</dbReference>
<comment type="caution">
    <text evidence="3">The sequence shown here is derived from an EMBL/GenBank/DDBJ whole genome shotgun (WGS) entry which is preliminary data.</text>
</comment>
<dbReference type="PROSITE" id="PS00197">
    <property type="entry name" value="2FE2S_FER_1"/>
    <property type="match status" value="1"/>
</dbReference>
<dbReference type="Gene3D" id="3.10.20.30">
    <property type="match status" value="1"/>
</dbReference>
<dbReference type="SUPFAM" id="SSF54292">
    <property type="entry name" value="2Fe-2S ferredoxin-like"/>
    <property type="match status" value="1"/>
</dbReference>
<dbReference type="InterPro" id="IPR039261">
    <property type="entry name" value="FNR_nucleotide-bd"/>
</dbReference>
<dbReference type="Pfam" id="PF00970">
    <property type="entry name" value="FAD_binding_6"/>
    <property type="match status" value="1"/>
</dbReference>
<gene>
    <name evidence="3" type="ORF">FIV46_07860</name>
</gene>
<dbReference type="SUPFAM" id="SSF52343">
    <property type="entry name" value="Ferredoxin reductase-like, C-terminal NADP-linked domain"/>
    <property type="match status" value="1"/>
</dbReference>
<keyword evidence="4" id="KW-1185">Reference proteome</keyword>
<dbReference type="InterPro" id="IPR012675">
    <property type="entry name" value="Beta-grasp_dom_sf"/>
</dbReference>
<dbReference type="CDD" id="cd06190">
    <property type="entry name" value="T4MO_e_transfer_like"/>
    <property type="match status" value="1"/>
</dbReference>
<dbReference type="GO" id="GO:0051537">
    <property type="term" value="F:2 iron, 2 sulfur cluster binding"/>
    <property type="evidence" value="ECO:0007669"/>
    <property type="project" value="InterPro"/>
</dbReference>
<feature type="domain" description="FAD-binding FR-type" evidence="2">
    <location>
        <begin position="100"/>
        <end position="199"/>
    </location>
</feature>
<dbReference type="GO" id="GO:0016491">
    <property type="term" value="F:oxidoreductase activity"/>
    <property type="evidence" value="ECO:0007669"/>
    <property type="project" value="InterPro"/>
</dbReference>
<dbReference type="InterPro" id="IPR036010">
    <property type="entry name" value="2Fe-2S_ferredoxin-like_sf"/>
</dbReference>
<dbReference type="PROSITE" id="PS51085">
    <property type="entry name" value="2FE2S_FER_2"/>
    <property type="match status" value="1"/>
</dbReference>
<dbReference type="Pfam" id="PF00111">
    <property type="entry name" value="Fer2"/>
    <property type="match status" value="1"/>
</dbReference>
<dbReference type="CDD" id="cd00207">
    <property type="entry name" value="fer2"/>
    <property type="match status" value="1"/>
</dbReference>
<dbReference type="InterPro" id="IPR017927">
    <property type="entry name" value="FAD-bd_FR_type"/>
</dbReference>
<evidence type="ECO:0000313" key="3">
    <source>
        <dbReference type="EMBL" id="TPD60633.1"/>
    </source>
</evidence>
<dbReference type="PROSITE" id="PS51384">
    <property type="entry name" value="FAD_FR"/>
    <property type="match status" value="1"/>
</dbReference>
<dbReference type="InterPro" id="IPR050415">
    <property type="entry name" value="MRET"/>
</dbReference>
<dbReference type="InterPro" id="IPR001041">
    <property type="entry name" value="2Fe-2S_ferredoxin-type"/>
</dbReference>
<dbReference type="Proteomes" id="UP000319148">
    <property type="component" value="Unassembled WGS sequence"/>
</dbReference>
<dbReference type="InterPro" id="IPR006058">
    <property type="entry name" value="2Fe2S_fd_BS"/>
</dbReference>
<dbReference type="SUPFAM" id="SSF63380">
    <property type="entry name" value="Riboflavin synthase domain-like"/>
    <property type="match status" value="1"/>
</dbReference>
<accession>A0A501PJE5</accession>
<dbReference type="PANTHER" id="PTHR47354:SF5">
    <property type="entry name" value="PROTEIN RFBI"/>
    <property type="match status" value="1"/>
</dbReference>
<dbReference type="EMBL" id="VFIY01000006">
    <property type="protein sequence ID" value="TPD60633.1"/>
    <property type="molecule type" value="Genomic_DNA"/>
</dbReference>
<dbReference type="InterPro" id="IPR001433">
    <property type="entry name" value="OxRdtase_FAD/NAD-bd"/>
</dbReference>
<protein>
    <submittedName>
        <fullName evidence="3">2Fe-2S iron-sulfur cluster binding domain-containing protein</fullName>
    </submittedName>
</protein>
<name>A0A501PJE5_9PROT</name>
<dbReference type="Pfam" id="PF00175">
    <property type="entry name" value="NAD_binding_1"/>
    <property type="match status" value="1"/>
</dbReference>
<evidence type="ECO:0000313" key="4">
    <source>
        <dbReference type="Proteomes" id="UP000319148"/>
    </source>
</evidence>